<gene>
    <name evidence="2" type="ORF">L195_g052843</name>
</gene>
<dbReference type="AlphaFoldDB" id="A0A2K3K7C2"/>
<dbReference type="EMBL" id="ASHM01087035">
    <property type="protein sequence ID" value="PNX62187.1"/>
    <property type="molecule type" value="Genomic_DNA"/>
</dbReference>
<feature type="non-terminal residue" evidence="2">
    <location>
        <position position="44"/>
    </location>
</feature>
<reference evidence="2 3" key="1">
    <citation type="journal article" date="2014" name="Am. J. Bot.">
        <title>Genome assembly and annotation for red clover (Trifolium pratense; Fabaceae).</title>
        <authorList>
            <person name="Istvanek J."/>
            <person name="Jaros M."/>
            <person name="Krenek A."/>
            <person name="Repkova J."/>
        </authorList>
    </citation>
    <scope>NUCLEOTIDE SEQUENCE [LARGE SCALE GENOMIC DNA]</scope>
    <source>
        <strain evidence="3">cv. Tatra</strain>
        <tissue evidence="2">Young leaves</tissue>
    </source>
</reference>
<dbReference type="Gramene" id="Tp57577_TGAC_v2_mRNA7453">
    <property type="protein sequence ID" value="Tp57577_TGAC_v2_mRNA7453"/>
    <property type="gene ID" value="Tp57577_TGAC_v2_gene7201"/>
</dbReference>
<dbReference type="Proteomes" id="UP000236291">
    <property type="component" value="Unassembled WGS sequence"/>
</dbReference>
<evidence type="ECO:0000256" key="1">
    <source>
        <dbReference type="SAM" id="MobiDB-lite"/>
    </source>
</evidence>
<protein>
    <submittedName>
        <fullName evidence="2">Exosome complex component mtr3-like protein</fullName>
    </submittedName>
</protein>
<dbReference type="ExpressionAtlas" id="A0A2K3K7C2">
    <property type="expression patterns" value="baseline"/>
</dbReference>
<feature type="compositionally biased region" description="Polar residues" evidence="1">
    <location>
        <begin position="8"/>
        <end position="18"/>
    </location>
</feature>
<name>A0A2K3K7C2_TRIPR</name>
<sequence>MAGKSGMTPATYTPSPTTGKKKPAIIKEDWTRPDGRGFHQCRPA</sequence>
<proteinExistence type="predicted"/>
<feature type="region of interest" description="Disordered" evidence="1">
    <location>
        <begin position="1"/>
        <end position="24"/>
    </location>
</feature>
<reference evidence="2 3" key="2">
    <citation type="journal article" date="2017" name="Front. Plant Sci.">
        <title>Gene Classification and Mining of Molecular Markers Useful in Red Clover (Trifolium pratense) Breeding.</title>
        <authorList>
            <person name="Istvanek J."/>
            <person name="Dluhosova J."/>
            <person name="Dluhos P."/>
            <person name="Patkova L."/>
            <person name="Nedelnik J."/>
            <person name="Repkova J."/>
        </authorList>
    </citation>
    <scope>NUCLEOTIDE SEQUENCE [LARGE SCALE GENOMIC DNA]</scope>
    <source>
        <strain evidence="3">cv. Tatra</strain>
        <tissue evidence="2">Young leaves</tissue>
    </source>
</reference>
<evidence type="ECO:0000313" key="2">
    <source>
        <dbReference type="EMBL" id="PNX62187.1"/>
    </source>
</evidence>
<evidence type="ECO:0000313" key="3">
    <source>
        <dbReference type="Proteomes" id="UP000236291"/>
    </source>
</evidence>
<accession>A0A2K3K7C2</accession>
<organism evidence="2 3">
    <name type="scientific">Trifolium pratense</name>
    <name type="common">Red clover</name>
    <dbReference type="NCBI Taxonomy" id="57577"/>
    <lineage>
        <taxon>Eukaryota</taxon>
        <taxon>Viridiplantae</taxon>
        <taxon>Streptophyta</taxon>
        <taxon>Embryophyta</taxon>
        <taxon>Tracheophyta</taxon>
        <taxon>Spermatophyta</taxon>
        <taxon>Magnoliopsida</taxon>
        <taxon>eudicotyledons</taxon>
        <taxon>Gunneridae</taxon>
        <taxon>Pentapetalae</taxon>
        <taxon>rosids</taxon>
        <taxon>fabids</taxon>
        <taxon>Fabales</taxon>
        <taxon>Fabaceae</taxon>
        <taxon>Papilionoideae</taxon>
        <taxon>50 kb inversion clade</taxon>
        <taxon>NPAAA clade</taxon>
        <taxon>Hologalegina</taxon>
        <taxon>IRL clade</taxon>
        <taxon>Trifolieae</taxon>
        <taxon>Trifolium</taxon>
    </lineage>
</organism>
<comment type="caution">
    <text evidence="2">The sequence shown here is derived from an EMBL/GenBank/DDBJ whole genome shotgun (WGS) entry which is preliminary data.</text>
</comment>